<comment type="caution">
    <text evidence="2">The sequence shown here is derived from an EMBL/GenBank/DDBJ whole genome shotgun (WGS) entry which is preliminary data.</text>
</comment>
<gene>
    <name evidence="2" type="ORF">ABG768_007134</name>
</gene>
<feature type="transmembrane region" description="Helical" evidence="1">
    <location>
        <begin position="31"/>
        <end position="49"/>
    </location>
</feature>
<feature type="non-terminal residue" evidence="2">
    <location>
        <position position="72"/>
    </location>
</feature>
<evidence type="ECO:0000313" key="2">
    <source>
        <dbReference type="EMBL" id="KAK9961734.1"/>
    </source>
</evidence>
<reference evidence="2 3" key="1">
    <citation type="submission" date="2024-05" db="EMBL/GenBank/DDBJ databases">
        <title>A high-quality chromosomal-level genome assembly of Topmouth culter (Culter alburnus).</title>
        <authorList>
            <person name="Zhao H."/>
        </authorList>
    </citation>
    <scope>NUCLEOTIDE SEQUENCE [LARGE SCALE GENOMIC DNA]</scope>
    <source>
        <strain evidence="2">CATC2023</strain>
        <tissue evidence="2">Muscle</tissue>
    </source>
</reference>
<accession>A0AAW1ZJV9</accession>
<evidence type="ECO:0000256" key="1">
    <source>
        <dbReference type="SAM" id="Phobius"/>
    </source>
</evidence>
<name>A0AAW1ZJV9_CULAL</name>
<sequence length="72" mass="7810">MNLFSGSVDALRSGGNSGFMSLSGIMDQRTVRFQIMWLLVCSLIAVLSGEHYPTQAQVMSSKALRAANTRSN</sequence>
<evidence type="ECO:0000313" key="3">
    <source>
        <dbReference type="Proteomes" id="UP001479290"/>
    </source>
</evidence>
<organism evidence="2 3">
    <name type="scientific">Culter alburnus</name>
    <name type="common">Topmouth culter</name>
    <dbReference type="NCBI Taxonomy" id="194366"/>
    <lineage>
        <taxon>Eukaryota</taxon>
        <taxon>Metazoa</taxon>
        <taxon>Chordata</taxon>
        <taxon>Craniata</taxon>
        <taxon>Vertebrata</taxon>
        <taxon>Euteleostomi</taxon>
        <taxon>Actinopterygii</taxon>
        <taxon>Neopterygii</taxon>
        <taxon>Teleostei</taxon>
        <taxon>Ostariophysi</taxon>
        <taxon>Cypriniformes</taxon>
        <taxon>Xenocyprididae</taxon>
        <taxon>Xenocypridinae</taxon>
        <taxon>Culter</taxon>
    </lineage>
</organism>
<keyword evidence="1" id="KW-1133">Transmembrane helix</keyword>
<keyword evidence="1" id="KW-0472">Membrane</keyword>
<dbReference type="AlphaFoldDB" id="A0AAW1ZJV9"/>
<dbReference type="Proteomes" id="UP001479290">
    <property type="component" value="Unassembled WGS sequence"/>
</dbReference>
<keyword evidence="3" id="KW-1185">Reference proteome</keyword>
<proteinExistence type="predicted"/>
<keyword evidence="1" id="KW-0812">Transmembrane</keyword>
<protein>
    <submittedName>
        <fullName evidence="2">Uncharacterized protein</fullName>
    </submittedName>
</protein>
<dbReference type="EMBL" id="JAWDJR010000015">
    <property type="protein sequence ID" value="KAK9961734.1"/>
    <property type="molecule type" value="Genomic_DNA"/>
</dbReference>